<proteinExistence type="inferred from homology"/>
<keyword evidence="3 8" id="KW-0813">Transport</keyword>
<dbReference type="InterPro" id="IPR020846">
    <property type="entry name" value="MFS_dom"/>
</dbReference>
<keyword evidence="6 9" id="KW-1133">Transmembrane helix</keyword>
<feature type="transmembrane region" description="Helical" evidence="9">
    <location>
        <begin position="409"/>
        <end position="428"/>
    </location>
</feature>
<feature type="transmembrane region" description="Helical" evidence="9">
    <location>
        <begin position="478"/>
        <end position="496"/>
    </location>
</feature>
<feature type="transmembrane region" description="Helical" evidence="9">
    <location>
        <begin position="379"/>
        <end position="397"/>
    </location>
</feature>
<dbReference type="InterPro" id="IPR050360">
    <property type="entry name" value="MFS_Sugar_Transporters"/>
</dbReference>
<feature type="transmembrane region" description="Helical" evidence="9">
    <location>
        <begin position="191"/>
        <end position="211"/>
    </location>
</feature>
<dbReference type="Pfam" id="PF00083">
    <property type="entry name" value="Sugar_tr"/>
    <property type="match status" value="1"/>
</dbReference>
<feature type="transmembrane region" description="Helical" evidence="9">
    <location>
        <begin position="349"/>
        <end position="367"/>
    </location>
</feature>
<feature type="transmembrane region" description="Helical" evidence="9">
    <location>
        <begin position="449"/>
        <end position="466"/>
    </location>
</feature>
<feature type="domain" description="Major facilitator superfamily (MFS) profile" evidence="10">
    <location>
        <begin position="56"/>
        <end position="500"/>
    </location>
</feature>
<feature type="transmembrane region" description="Helical" evidence="9">
    <location>
        <begin position="223"/>
        <end position="244"/>
    </location>
</feature>
<dbReference type="FunFam" id="1.20.1250.20:FF:000254">
    <property type="entry name" value="MAL31p Maltose permease"/>
    <property type="match status" value="1"/>
</dbReference>
<dbReference type="AlphaFoldDB" id="A0A060SYD4"/>
<reference evidence="11" key="2">
    <citation type="submission" date="2014-06" db="EMBL/GenBank/DDBJ databases">
        <title>The complete genome of Blastobotrys (Arxula) adeninivorans LS3 - a yeast of biotechnological interest.</title>
        <authorList>
            <person name="Kunze G."/>
            <person name="Gaillardin C."/>
            <person name="Czernicka M."/>
            <person name="Durrens P."/>
            <person name="Martin T."/>
            <person name="Boer E."/>
            <person name="Gabaldon T."/>
            <person name="Cruz J."/>
            <person name="Talla E."/>
            <person name="Marck C."/>
            <person name="Goffeau A."/>
            <person name="Barbe V."/>
            <person name="Baret P."/>
            <person name="Baronian K."/>
            <person name="Beier S."/>
            <person name="Bleykasten C."/>
            <person name="Bode R."/>
            <person name="Casaregola S."/>
            <person name="Despons L."/>
            <person name="Fairhead C."/>
            <person name="Giersberg M."/>
            <person name="Gierski P."/>
            <person name="Hahnel U."/>
            <person name="Hartmann A."/>
            <person name="Jankowska D."/>
            <person name="Jubin C."/>
            <person name="Jung P."/>
            <person name="Lafontaine I."/>
            <person name="Leh-Louis V."/>
            <person name="Lemaire M."/>
            <person name="Marcet-Houben M."/>
            <person name="Mascher M."/>
            <person name="Morel G."/>
            <person name="Richard G.-F."/>
            <person name="Riechen J."/>
            <person name="Sacerdot C."/>
            <person name="Sarkar A."/>
            <person name="Savel G."/>
            <person name="Schacherer J."/>
            <person name="Sherman D."/>
            <person name="Straub M.-L."/>
            <person name="Stein N."/>
            <person name="Thierry A."/>
            <person name="Trautwein-Schult A."/>
            <person name="Westhof E."/>
            <person name="Worch S."/>
            <person name="Dujon B."/>
            <person name="Souciet J.-L."/>
            <person name="Wincker P."/>
            <person name="Scholz U."/>
            <person name="Neuveglise N."/>
        </authorList>
    </citation>
    <scope>NUCLEOTIDE SEQUENCE</scope>
    <source>
        <strain evidence="11">LS3</strain>
    </source>
</reference>
<dbReference type="GO" id="GO:0005351">
    <property type="term" value="F:carbohydrate:proton symporter activity"/>
    <property type="evidence" value="ECO:0007669"/>
    <property type="project" value="TreeGrafter"/>
</dbReference>
<evidence type="ECO:0000256" key="6">
    <source>
        <dbReference type="ARBA" id="ARBA00022989"/>
    </source>
</evidence>
<dbReference type="SUPFAM" id="SSF103473">
    <property type="entry name" value="MFS general substrate transporter"/>
    <property type="match status" value="1"/>
</dbReference>
<evidence type="ECO:0000313" key="11">
    <source>
        <dbReference type="EMBL" id="CDP33905.1"/>
    </source>
</evidence>
<evidence type="ECO:0000256" key="7">
    <source>
        <dbReference type="ARBA" id="ARBA00023136"/>
    </source>
</evidence>
<reference evidence="11" key="1">
    <citation type="submission" date="2014-02" db="EMBL/GenBank/DDBJ databases">
        <authorList>
            <person name="Genoscope - CEA"/>
        </authorList>
    </citation>
    <scope>NUCLEOTIDE SEQUENCE</scope>
    <source>
        <strain evidence="11">LS3</strain>
    </source>
</reference>
<dbReference type="PANTHER" id="PTHR48022:SF83">
    <property type="entry name" value="MAJOR FACILITATOR SUPERFAMILY (MFS) PROFILE DOMAIN-CONTAINING PROTEIN"/>
    <property type="match status" value="1"/>
</dbReference>
<keyword evidence="4" id="KW-0762">Sugar transport</keyword>
<evidence type="ECO:0000256" key="8">
    <source>
        <dbReference type="RuleBase" id="RU003346"/>
    </source>
</evidence>
<dbReference type="InterPro" id="IPR005829">
    <property type="entry name" value="Sugar_transporter_CS"/>
</dbReference>
<comment type="similarity">
    <text evidence="2 8">Belongs to the major facilitator superfamily. Sugar transporter (TC 2.A.1.1) family.</text>
</comment>
<organism evidence="11">
    <name type="scientific">Blastobotrys adeninivorans</name>
    <name type="common">Yeast</name>
    <name type="synonym">Arxula adeninivorans</name>
    <dbReference type="NCBI Taxonomy" id="409370"/>
    <lineage>
        <taxon>Eukaryota</taxon>
        <taxon>Fungi</taxon>
        <taxon>Dikarya</taxon>
        <taxon>Ascomycota</taxon>
        <taxon>Saccharomycotina</taxon>
        <taxon>Dipodascomycetes</taxon>
        <taxon>Dipodascales</taxon>
        <taxon>Trichomonascaceae</taxon>
        <taxon>Blastobotrys</taxon>
    </lineage>
</organism>
<evidence type="ECO:0000256" key="3">
    <source>
        <dbReference type="ARBA" id="ARBA00022448"/>
    </source>
</evidence>
<evidence type="ECO:0000256" key="9">
    <source>
        <dbReference type="SAM" id="Phobius"/>
    </source>
</evidence>
<dbReference type="PANTHER" id="PTHR48022">
    <property type="entry name" value="PLASTIDIC GLUCOSE TRANSPORTER 4"/>
    <property type="match status" value="1"/>
</dbReference>
<evidence type="ECO:0000259" key="10">
    <source>
        <dbReference type="PROSITE" id="PS50850"/>
    </source>
</evidence>
<protein>
    <submittedName>
        <fullName evidence="11">ARAD1C00264p</fullName>
    </submittedName>
</protein>
<dbReference type="PROSITE" id="PS00217">
    <property type="entry name" value="SUGAR_TRANSPORT_2"/>
    <property type="match status" value="1"/>
</dbReference>
<gene>
    <name evidence="11" type="ORF">GNLVRS02_ARAD1C00264g</name>
</gene>
<evidence type="ECO:0000256" key="4">
    <source>
        <dbReference type="ARBA" id="ARBA00022597"/>
    </source>
</evidence>
<dbReference type="Gene3D" id="1.20.1250.20">
    <property type="entry name" value="MFS general substrate transporter like domains"/>
    <property type="match status" value="1"/>
</dbReference>
<dbReference type="NCBIfam" id="TIGR00879">
    <property type="entry name" value="SP"/>
    <property type="match status" value="1"/>
</dbReference>
<dbReference type="InterPro" id="IPR003663">
    <property type="entry name" value="Sugar/inositol_transpt"/>
</dbReference>
<dbReference type="InterPro" id="IPR005828">
    <property type="entry name" value="MFS_sugar_transport-like"/>
</dbReference>
<keyword evidence="5 9" id="KW-0812">Transmembrane</keyword>
<evidence type="ECO:0000256" key="2">
    <source>
        <dbReference type="ARBA" id="ARBA00010992"/>
    </source>
</evidence>
<feature type="transmembrane region" description="Helical" evidence="9">
    <location>
        <begin position="53"/>
        <end position="79"/>
    </location>
</feature>
<dbReference type="PROSITE" id="PS50850">
    <property type="entry name" value="MFS"/>
    <property type="match status" value="1"/>
</dbReference>
<evidence type="ECO:0000256" key="5">
    <source>
        <dbReference type="ARBA" id="ARBA00022692"/>
    </source>
</evidence>
<comment type="subcellular location">
    <subcellularLocation>
        <location evidence="1">Membrane</location>
        <topology evidence="1">Multi-pass membrane protein</topology>
    </subcellularLocation>
</comment>
<accession>A0A060SYD4</accession>
<sequence length="546" mass="62100">MKVKHTVEHVDDANTDPESHKEVEWNIVADAREANEEEHALGFFQAVRRYPQAMMWSVLVSLTIVMEGYDAILIGNFFAYPQFVKKYGSYYESIGDYQLSGAWQVGLNNAAQIGPIIGAFANGYLSQRFGFRRVMLVSLVLMAAFIFITFFAQNVVMLFFGLLLCGIPWGIFATMGPAYSSEICPLAFRGYLTAYTNMCFAMGQFIGGGVLEALVSRPDQWSYRIPFAVQWVWPLPIFIVLWFCPESPWWLVRKGDYEGAEKVVKRLSSKQDQHKARQMVSMMIHTNDIEKDIDSGSSWLDCFRGIDLRRTEIACVTFMGQVSTGSAFAYSASYFFTQAGLSADDAYKVNLGGTAIAFVGTIIAWFLMNSCGRRKIYNWGVFTMAVFLLLIGCLDFGRSKVPAIKWVQAVFAILWLFVYSMSVGPVGWTVPSEVGATRLRQKTICLARICYYIITIVANCLEPYMINPTEWNWNGKTGFFWFGSATLTFIWCYFRLPETKDRTFAELDMLFSKRISARKFAETHVDAYAHDHEKTKDHEETNEMDN</sequence>
<feature type="transmembrane region" description="Helical" evidence="9">
    <location>
        <begin position="134"/>
        <end position="152"/>
    </location>
</feature>
<feature type="transmembrane region" description="Helical" evidence="9">
    <location>
        <begin position="158"/>
        <end position="179"/>
    </location>
</feature>
<dbReference type="PhylomeDB" id="A0A060SYD4"/>
<dbReference type="InterPro" id="IPR036259">
    <property type="entry name" value="MFS_trans_sf"/>
</dbReference>
<keyword evidence="7 9" id="KW-0472">Membrane</keyword>
<evidence type="ECO:0000256" key="1">
    <source>
        <dbReference type="ARBA" id="ARBA00004141"/>
    </source>
</evidence>
<name>A0A060SYD4_BLAAD</name>
<dbReference type="EMBL" id="HG937693">
    <property type="protein sequence ID" value="CDP33905.1"/>
    <property type="molecule type" value="Genomic_DNA"/>
</dbReference>
<feature type="transmembrane region" description="Helical" evidence="9">
    <location>
        <begin position="313"/>
        <end position="337"/>
    </location>
</feature>
<dbReference type="GO" id="GO:0016020">
    <property type="term" value="C:membrane"/>
    <property type="evidence" value="ECO:0007669"/>
    <property type="project" value="UniProtKB-SubCell"/>
</dbReference>